<evidence type="ECO:0000313" key="2">
    <source>
        <dbReference type="Proteomes" id="UP000006976"/>
    </source>
</evidence>
<evidence type="ECO:0000313" key="1">
    <source>
        <dbReference type="EMBL" id="EJR29972.1"/>
    </source>
</evidence>
<comment type="caution">
    <text evidence="1">The sequence shown here is derived from an EMBL/GenBank/DDBJ whole genome shotgun (WGS) entry which is preliminary data.</text>
</comment>
<dbReference type="Proteomes" id="UP000006976">
    <property type="component" value="Unassembled WGS sequence"/>
</dbReference>
<gene>
    <name evidence="1" type="ORF">III_05741</name>
</gene>
<proteinExistence type="predicted"/>
<protein>
    <submittedName>
        <fullName evidence="1">Uncharacterized protein</fullName>
    </submittedName>
</protein>
<organism evidence="1 2">
    <name type="scientific">Bacillus mycoides</name>
    <dbReference type="NCBI Taxonomy" id="1405"/>
    <lineage>
        <taxon>Bacteria</taxon>
        <taxon>Bacillati</taxon>
        <taxon>Bacillota</taxon>
        <taxon>Bacilli</taxon>
        <taxon>Bacillales</taxon>
        <taxon>Bacillaceae</taxon>
        <taxon>Bacillus</taxon>
        <taxon>Bacillus cereus group</taxon>
    </lineage>
</organism>
<dbReference type="EMBL" id="AHEV01000051">
    <property type="protein sequence ID" value="EJR29972.1"/>
    <property type="molecule type" value="Genomic_DNA"/>
</dbReference>
<reference evidence="1 2" key="1">
    <citation type="submission" date="2012-04" db="EMBL/GenBank/DDBJ databases">
        <title>The Genome Sequence of Bacillus cereus VD078.</title>
        <authorList>
            <consortium name="The Broad Institute Genome Sequencing Platform"/>
            <consortium name="The Broad Institute Genome Sequencing Center for Infectious Disease"/>
            <person name="Feldgarden M."/>
            <person name="Van der Auwera G.A."/>
            <person name="Mahillon J."/>
            <person name="Duprez V."/>
            <person name="Timmery S."/>
            <person name="Mattelet C."/>
            <person name="Dierick K."/>
            <person name="Sun M."/>
            <person name="Yu Z."/>
            <person name="Zhu L."/>
            <person name="Hu X."/>
            <person name="Shank E.B."/>
            <person name="Swiecicka I."/>
            <person name="Hansen B.M."/>
            <person name="Andrup L."/>
            <person name="Young S.K."/>
            <person name="Zeng Q."/>
            <person name="Gargeya S."/>
            <person name="Fitzgerald M."/>
            <person name="Haas B."/>
            <person name="Abouelleil A."/>
            <person name="Alvarado L."/>
            <person name="Arachchi H.M."/>
            <person name="Berlin A."/>
            <person name="Chapman S.B."/>
            <person name="Goldberg J."/>
            <person name="Griggs A."/>
            <person name="Gujja S."/>
            <person name="Hansen M."/>
            <person name="Howarth C."/>
            <person name="Imamovic A."/>
            <person name="Larimer J."/>
            <person name="McCowen C."/>
            <person name="Montmayeur A."/>
            <person name="Murphy C."/>
            <person name="Neiman D."/>
            <person name="Pearson M."/>
            <person name="Priest M."/>
            <person name="Roberts A."/>
            <person name="Saif S."/>
            <person name="Shea T."/>
            <person name="Sisk P."/>
            <person name="Sykes S."/>
            <person name="Wortman J."/>
            <person name="Nusbaum C."/>
            <person name="Birren B."/>
        </authorList>
    </citation>
    <scope>NUCLEOTIDE SEQUENCE [LARGE SCALE GENOMIC DNA]</scope>
    <source>
        <strain evidence="1 2">VD078</strain>
    </source>
</reference>
<sequence length="35" mass="4150">MKGVDVVYVFIYEKIAKPVLMVKNQRSTWPLPYVH</sequence>
<accession>A0ABC9QV01</accession>
<name>A0ABC9QV01_BACMY</name>
<dbReference type="AlphaFoldDB" id="A0ABC9QV01"/>